<protein>
    <submittedName>
        <fullName evidence="1">Uncharacterized protein</fullName>
    </submittedName>
</protein>
<proteinExistence type="predicted"/>
<dbReference type="EMBL" id="JASBWR010000111">
    <property type="protein sequence ID" value="KAJ9094538.1"/>
    <property type="molecule type" value="Genomic_DNA"/>
</dbReference>
<sequence length="448" mass="48217">MTELHTNDIHLNVLSQRRTTSTDTDTVSTIEEENYPDGGWKAYLVLCGSFLGLVVNMGLINSIGAIQAYVSTHQLAGVAASSVAWIFSIYLALAYAIGIFIGPIFDRHGALELLVIATILLFAGLMGTASSTKISHFILSFICIGIGNGVGLTPLVAVINHWFFKRRGNSTGIATSGGSVGGLVFPLMLRHMYLTSGFVWAIRTLAFVCLGCMVSAVILARERLTREPDPPADSESKWKTFSNKIGLFSLSKLKNRTYALMITGVFCTELSLVLILTYFATYAMAQGVSESTSYLLLTVWNATGILGRWIPALASDYYGKFNVNIVMIFGLDLCVFMLWLPFGSSLKVLYAFAAVGGYFSGLILTMVPSCLAQISPVSEFGERYGILNAVLSLGNLVGLPIGAAIIGNGSVHNYTVFVGVVGVLLVTGTFFWILSRASIVGARLNVKV</sequence>
<organism evidence="1 2">
    <name type="scientific">Naganishia cerealis</name>
    <dbReference type="NCBI Taxonomy" id="610337"/>
    <lineage>
        <taxon>Eukaryota</taxon>
        <taxon>Fungi</taxon>
        <taxon>Dikarya</taxon>
        <taxon>Basidiomycota</taxon>
        <taxon>Agaricomycotina</taxon>
        <taxon>Tremellomycetes</taxon>
        <taxon>Filobasidiales</taxon>
        <taxon>Filobasidiaceae</taxon>
        <taxon>Naganishia</taxon>
    </lineage>
</organism>
<dbReference type="Proteomes" id="UP001241377">
    <property type="component" value="Unassembled WGS sequence"/>
</dbReference>
<name>A0ACC2V5B0_9TREE</name>
<accession>A0ACC2V5B0</accession>
<comment type="caution">
    <text evidence="1">The sequence shown here is derived from an EMBL/GenBank/DDBJ whole genome shotgun (WGS) entry which is preliminary data.</text>
</comment>
<keyword evidence="2" id="KW-1185">Reference proteome</keyword>
<gene>
    <name evidence="1" type="ORF">QFC19_007949</name>
</gene>
<evidence type="ECO:0000313" key="1">
    <source>
        <dbReference type="EMBL" id="KAJ9094538.1"/>
    </source>
</evidence>
<evidence type="ECO:0000313" key="2">
    <source>
        <dbReference type="Proteomes" id="UP001241377"/>
    </source>
</evidence>
<reference evidence="1" key="1">
    <citation type="submission" date="2023-04" db="EMBL/GenBank/DDBJ databases">
        <title>Draft Genome sequencing of Naganishia species isolated from polar environments using Oxford Nanopore Technology.</title>
        <authorList>
            <person name="Leo P."/>
            <person name="Venkateswaran K."/>
        </authorList>
    </citation>
    <scope>NUCLEOTIDE SEQUENCE</scope>
    <source>
        <strain evidence="1">MNA-CCFEE 5261</strain>
    </source>
</reference>